<dbReference type="AlphaFoldDB" id="A0A383D7E8"/>
<feature type="non-terminal residue" evidence="1">
    <location>
        <position position="50"/>
    </location>
</feature>
<reference evidence="1" key="1">
    <citation type="submission" date="2018-05" db="EMBL/GenBank/DDBJ databases">
        <authorList>
            <person name="Lanie J.A."/>
            <person name="Ng W.-L."/>
            <person name="Kazmierczak K.M."/>
            <person name="Andrzejewski T.M."/>
            <person name="Davidsen T.M."/>
            <person name="Wayne K.J."/>
            <person name="Tettelin H."/>
            <person name="Glass J.I."/>
            <person name="Rusch D."/>
            <person name="Podicherti R."/>
            <person name="Tsui H.-C.T."/>
            <person name="Winkler M.E."/>
        </authorList>
    </citation>
    <scope>NUCLEOTIDE SEQUENCE</scope>
</reference>
<evidence type="ECO:0000313" key="1">
    <source>
        <dbReference type="EMBL" id="SVE40230.1"/>
    </source>
</evidence>
<protein>
    <recommendedName>
        <fullName evidence="2">Gfo/Idh/MocA family oxidoreductase</fullName>
    </recommendedName>
</protein>
<sequence>MKRIIVLLLSFVLTTLATAKDLRIGIIGLDTSHVVAFTKILNDPKATGPL</sequence>
<accession>A0A383D7E8</accession>
<dbReference type="EMBL" id="UINC01214824">
    <property type="protein sequence ID" value="SVE40230.1"/>
    <property type="molecule type" value="Genomic_DNA"/>
</dbReference>
<name>A0A383D7E8_9ZZZZ</name>
<organism evidence="1">
    <name type="scientific">marine metagenome</name>
    <dbReference type="NCBI Taxonomy" id="408172"/>
    <lineage>
        <taxon>unclassified sequences</taxon>
        <taxon>metagenomes</taxon>
        <taxon>ecological metagenomes</taxon>
    </lineage>
</organism>
<evidence type="ECO:0008006" key="2">
    <source>
        <dbReference type="Google" id="ProtNLM"/>
    </source>
</evidence>
<gene>
    <name evidence="1" type="ORF">METZ01_LOCUS493084</name>
</gene>
<proteinExistence type="predicted"/>